<keyword evidence="1" id="KW-1133">Transmembrane helix</keyword>
<dbReference type="RefSeq" id="WP_209984523.1">
    <property type="nucleotide sequence ID" value="NZ_JBHUKY010000023.1"/>
</dbReference>
<feature type="transmembrane region" description="Helical" evidence="1">
    <location>
        <begin position="85"/>
        <end position="109"/>
    </location>
</feature>
<gene>
    <name evidence="2" type="ORF">ACFSX3_14200</name>
</gene>
<sequence>MSRTNLDERQLQKRHKAGNQAFLLMAFLLLADMGLQNYGMKWLEYPLSNYAIFMLGVGSYLVRLIWSGAYVGPGGAQGGAKGKNVLGALLAIVVAACILIVTFVNPTAAQSAADSGANGKVILIISVTAGLVILSTVYLIRRRNNRAE</sequence>
<proteinExistence type="predicted"/>
<name>A0ABW5F7G5_9BACL</name>
<comment type="caution">
    <text evidence="2">The sequence shown here is derived from an EMBL/GenBank/DDBJ whole genome shotgun (WGS) entry which is preliminary data.</text>
</comment>
<dbReference type="Proteomes" id="UP001597448">
    <property type="component" value="Unassembled WGS sequence"/>
</dbReference>
<feature type="transmembrane region" description="Helical" evidence="1">
    <location>
        <begin position="121"/>
        <end position="140"/>
    </location>
</feature>
<reference evidence="3" key="1">
    <citation type="journal article" date="2019" name="Int. J. Syst. Evol. Microbiol.">
        <title>The Global Catalogue of Microorganisms (GCM) 10K type strain sequencing project: providing services to taxonomists for standard genome sequencing and annotation.</title>
        <authorList>
            <consortium name="The Broad Institute Genomics Platform"/>
            <consortium name="The Broad Institute Genome Sequencing Center for Infectious Disease"/>
            <person name="Wu L."/>
            <person name="Ma J."/>
        </authorList>
    </citation>
    <scope>NUCLEOTIDE SEQUENCE [LARGE SCALE GENOMIC DNA]</scope>
    <source>
        <strain evidence="3">CCM 8725</strain>
    </source>
</reference>
<feature type="transmembrane region" description="Helical" evidence="1">
    <location>
        <begin position="21"/>
        <end position="38"/>
    </location>
</feature>
<keyword evidence="1" id="KW-0472">Membrane</keyword>
<evidence type="ECO:0000313" key="3">
    <source>
        <dbReference type="Proteomes" id="UP001597448"/>
    </source>
</evidence>
<organism evidence="2 3">
    <name type="scientific">Paenibacillus rhizoplanae</name>
    <dbReference type="NCBI Taxonomy" id="1917181"/>
    <lineage>
        <taxon>Bacteria</taxon>
        <taxon>Bacillati</taxon>
        <taxon>Bacillota</taxon>
        <taxon>Bacilli</taxon>
        <taxon>Bacillales</taxon>
        <taxon>Paenibacillaceae</taxon>
        <taxon>Paenibacillus</taxon>
    </lineage>
</organism>
<accession>A0ABW5F7G5</accession>
<dbReference type="InterPro" id="IPR046664">
    <property type="entry name" value="DUF6773"/>
</dbReference>
<protein>
    <submittedName>
        <fullName evidence="2">DUF6773 family protein</fullName>
    </submittedName>
</protein>
<dbReference type="Pfam" id="PF20563">
    <property type="entry name" value="DUF6773"/>
    <property type="match status" value="1"/>
</dbReference>
<evidence type="ECO:0000256" key="1">
    <source>
        <dbReference type="SAM" id="Phobius"/>
    </source>
</evidence>
<keyword evidence="3" id="KW-1185">Reference proteome</keyword>
<keyword evidence="1" id="KW-0812">Transmembrane</keyword>
<feature type="transmembrane region" description="Helical" evidence="1">
    <location>
        <begin position="50"/>
        <end position="73"/>
    </location>
</feature>
<evidence type="ECO:0000313" key="2">
    <source>
        <dbReference type="EMBL" id="MFD2411038.1"/>
    </source>
</evidence>
<dbReference type="EMBL" id="JBHUKY010000023">
    <property type="protein sequence ID" value="MFD2411038.1"/>
    <property type="molecule type" value="Genomic_DNA"/>
</dbReference>